<sequence length="56" mass="6787">MFLPSFDASHPFDSWRGYAMEAQRERPTKVENDFEDKSSELYLLAYLGLRVHERWY</sequence>
<accession>A0A5D2GV02</accession>
<proteinExistence type="predicted"/>
<gene>
    <name evidence="1" type="ORF">ES288_A04G093500v1</name>
</gene>
<evidence type="ECO:0000313" key="1">
    <source>
        <dbReference type="EMBL" id="TYH22025.1"/>
    </source>
</evidence>
<dbReference type="AlphaFoldDB" id="A0A5D2GV02"/>
<keyword evidence="2" id="KW-1185">Reference proteome</keyword>
<dbReference type="Proteomes" id="UP000323506">
    <property type="component" value="Chromosome A04"/>
</dbReference>
<evidence type="ECO:0000313" key="2">
    <source>
        <dbReference type="Proteomes" id="UP000323506"/>
    </source>
</evidence>
<dbReference type="EMBL" id="CM017691">
    <property type="protein sequence ID" value="TYH22025.1"/>
    <property type="molecule type" value="Genomic_DNA"/>
</dbReference>
<organism evidence="1 2">
    <name type="scientific">Gossypium darwinii</name>
    <name type="common">Darwin's cotton</name>
    <name type="synonym">Gossypium barbadense var. darwinii</name>
    <dbReference type="NCBI Taxonomy" id="34276"/>
    <lineage>
        <taxon>Eukaryota</taxon>
        <taxon>Viridiplantae</taxon>
        <taxon>Streptophyta</taxon>
        <taxon>Embryophyta</taxon>
        <taxon>Tracheophyta</taxon>
        <taxon>Spermatophyta</taxon>
        <taxon>Magnoliopsida</taxon>
        <taxon>eudicotyledons</taxon>
        <taxon>Gunneridae</taxon>
        <taxon>Pentapetalae</taxon>
        <taxon>rosids</taxon>
        <taxon>malvids</taxon>
        <taxon>Malvales</taxon>
        <taxon>Malvaceae</taxon>
        <taxon>Malvoideae</taxon>
        <taxon>Gossypium</taxon>
    </lineage>
</organism>
<reference evidence="1 2" key="1">
    <citation type="submission" date="2019-06" db="EMBL/GenBank/DDBJ databases">
        <title>WGS assembly of Gossypium darwinii.</title>
        <authorList>
            <person name="Chen Z.J."/>
            <person name="Sreedasyam A."/>
            <person name="Ando A."/>
            <person name="Song Q."/>
            <person name="De L."/>
            <person name="Hulse-Kemp A."/>
            <person name="Ding M."/>
            <person name="Ye W."/>
            <person name="Kirkbride R."/>
            <person name="Jenkins J."/>
            <person name="Plott C."/>
            <person name="Lovell J."/>
            <person name="Lin Y.-M."/>
            <person name="Vaughn R."/>
            <person name="Liu B."/>
            <person name="Li W."/>
            <person name="Simpson S."/>
            <person name="Scheffler B."/>
            <person name="Saski C."/>
            <person name="Grover C."/>
            <person name="Hu G."/>
            <person name="Conover J."/>
            <person name="Carlson J."/>
            <person name="Shu S."/>
            <person name="Boston L."/>
            <person name="Williams M."/>
            <person name="Peterson D."/>
            <person name="Mcgee K."/>
            <person name="Jones D."/>
            <person name="Wendel J."/>
            <person name="Stelly D."/>
            <person name="Grimwood J."/>
            <person name="Schmutz J."/>
        </authorList>
    </citation>
    <scope>NUCLEOTIDE SEQUENCE [LARGE SCALE GENOMIC DNA]</scope>
    <source>
        <strain evidence="1">1808015.09</strain>
    </source>
</reference>
<protein>
    <submittedName>
        <fullName evidence="1">Uncharacterized protein</fullName>
    </submittedName>
</protein>
<name>A0A5D2GV02_GOSDA</name>